<sequence>MDTMSYEELRRIANHYILDRRRWKVLGWNSAPDEKSVVRYVDIDEWSHAACVIHLYTEMKADETFGVFRNVIENVAELAQTTLAELMVVFKRPQSKVVIIYIMDAAKMNETLTTWTKGKQKQFQIPIKHFRRVDEFEFDLSN</sequence>
<accession>A0A0F9CAH3</accession>
<proteinExistence type="predicted"/>
<dbReference type="AlphaFoldDB" id="A0A0F9CAH3"/>
<protein>
    <submittedName>
        <fullName evidence="1">Uncharacterized protein</fullName>
    </submittedName>
</protein>
<dbReference type="EMBL" id="LAZR01034052">
    <property type="protein sequence ID" value="KKL46378.1"/>
    <property type="molecule type" value="Genomic_DNA"/>
</dbReference>
<gene>
    <name evidence="1" type="ORF">LCGC14_2346150</name>
</gene>
<comment type="caution">
    <text evidence="1">The sequence shown here is derived from an EMBL/GenBank/DDBJ whole genome shotgun (WGS) entry which is preliminary data.</text>
</comment>
<organism evidence="1">
    <name type="scientific">marine sediment metagenome</name>
    <dbReference type="NCBI Taxonomy" id="412755"/>
    <lineage>
        <taxon>unclassified sequences</taxon>
        <taxon>metagenomes</taxon>
        <taxon>ecological metagenomes</taxon>
    </lineage>
</organism>
<evidence type="ECO:0000313" key="1">
    <source>
        <dbReference type="EMBL" id="KKL46378.1"/>
    </source>
</evidence>
<name>A0A0F9CAH3_9ZZZZ</name>
<reference evidence="1" key="1">
    <citation type="journal article" date="2015" name="Nature">
        <title>Complex archaea that bridge the gap between prokaryotes and eukaryotes.</title>
        <authorList>
            <person name="Spang A."/>
            <person name="Saw J.H."/>
            <person name="Jorgensen S.L."/>
            <person name="Zaremba-Niedzwiedzka K."/>
            <person name="Martijn J."/>
            <person name="Lind A.E."/>
            <person name="van Eijk R."/>
            <person name="Schleper C."/>
            <person name="Guy L."/>
            <person name="Ettema T.J."/>
        </authorList>
    </citation>
    <scope>NUCLEOTIDE SEQUENCE</scope>
</reference>